<reference evidence="8 9" key="1">
    <citation type="journal article" date="2013" name="Genome Biol. Evol.">
        <title>Genome evolution and phylogenomic analysis of candidatus kinetoplastibacterium, the betaproteobacterial endosymbionts of strigomonas and angomonas.</title>
        <authorList>
            <person name="Alves J.M."/>
            <person name="Serrano M.G."/>
            <person name="Maia da Silva F."/>
            <person name="Voegtly L.J."/>
            <person name="Matveyev A.V."/>
            <person name="Teixeira M.M."/>
            <person name="Camargo E.P."/>
            <person name="Buck G.A."/>
        </authorList>
    </citation>
    <scope>NUCLEOTIDE SEQUENCE [LARGE SCALE GENOMIC DNA]</scope>
    <source>
        <strain evidence="8 9">TCC219</strain>
    </source>
</reference>
<dbReference type="EMBL" id="CP003806">
    <property type="protein sequence ID" value="AGF48981.1"/>
    <property type="molecule type" value="Genomic_DNA"/>
</dbReference>
<dbReference type="Gene3D" id="1.10.940.10">
    <property type="entry name" value="NusB-like"/>
    <property type="match status" value="1"/>
</dbReference>
<protein>
    <recommendedName>
        <fullName evidence="6">Transcription antitermination protein NusB</fullName>
    </recommendedName>
    <alternativeName>
        <fullName evidence="6">Antitermination factor NusB</fullName>
    </alternativeName>
</protein>
<dbReference type="SUPFAM" id="SSF48013">
    <property type="entry name" value="NusB-like"/>
    <property type="match status" value="1"/>
</dbReference>
<dbReference type="PANTHER" id="PTHR11078:SF3">
    <property type="entry name" value="ANTITERMINATION NUSB DOMAIN-CONTAINING PROTEIN"/>
    <property type="match status" value="1"/>
</dbReference>
<keyword evidence="4 6" id="KW-0805">Transcription regulation</keyword>
<dbReference type="KEGG" id="kga:ST1E_0572"/>
<dbReference type="Pfam" id="PF01029">
    <property type="entry name" value="NusB"/>
    <property type="match status" value="1"/>
</dbReference>
<dbReference type="HOGENOM" id="CLU_087843_4_1_4"/>
<name>M1LY29_9PROT</name>
<dbReference type="GO" id="GO:0005829">
    <property type="term" value="C:cytosol"/>
    <property type="evidence" value="ECO:0007669"/>
    <property type="project" value="TreeGrafter"/>
</dbReference>
<dbReference type="HAMAP" id="MF_00073">
    <property type="entry name" value="NusB"/>
    <property type="match status" value="1"/>
</dbReference>
<dbReference type="InterPro" id="IPR035926">
    <property type="entry name" value="NusB-like_sf"/>
</dbReference>
<sequence length="144" mass="16357">MRNAHHKGARRLARELALQGIYAWLLSGNKYKNVNEIHDDIHDNGKSNLIDNDWFKILINGVLDNHDLLCEKFTPYIDRSLDSISPVEYAILLMGSFELINHIEIPYKVTINEAVELAKSFGGTDGFKFINSVLDKLASDIRNS</sequence>
<dbReference type="InterPro" id="IPR011605">
    <property type="entry name" value="NusB_fam"/>
</dbReference>
<evidence type="ECO:0000256" key="4">
    <source>
        <dbReference type="ARBA" id="ARBA00023015"/>
    </source>
</evidence>
<evidence type="ECO:0000313" key="8">
    <source>
        <dbReference type="EMBL" id="AGF48981.1"/>
    </source>
</evidence>
<proteinExistence type="inferred from homology"/>
<feature type="domain" description="NusB/RsmB/TIM44" evidence="7">
    <location>
        <begin position="13"/>
        <end position="138"/>
    </location>
</feature>
<dbReference type="GO" id="GO:0003723">
    <property type="term" value="F:RNA binding"/>
    <property type="evidence" value="ECO:0007669"/>
    <property type="project" value="UniProtKB-UniRule"/>
</dbReference>
<evidence type="ECO:0000313" key="9">
    <source>
        <dbReference type="Proteomes" id="UP000011658"/>
    </source>
</evidence>
<keyword evidence="5 6" id="KW-0804">Transcription</keyword>
<evidence type="ECO:0000256" key="6">
    <source>
        <dbReference type="HAMAP-Rule" id="MF_00073"/>
    </source>
</evidence>
<keyword evidence="2 6" id="KW-0889">Transcription antitermination</keyword>
<evidence type="ECO:0000256" key="3">
    <source>
        <dbReference type="ARBA" id="ARBA00022884"/>
    </source>
</evidence>
<evidence type="ECO:0000256" key="2">
    <source>
        <dbReference type="ARBA" id="ARBA00022814"/>
    </source>
</evidence>
<dbReference type="RefSeq" id="WP_015389466.1">
    <property type="nucleotide sequence ID" value="NC_020284.1"/>
</dbReference>
<evidence type="ECO:0000256" key="5">
    <source>
        <dbReference type="ARBA" id="ARBA00023163"/>
    </source>
</evidence>
<comment type="function">
    <text evidence="6">Involved in transcription antitermination. Required for transcription of ribosomal RNA (rRNA) genes. Binds specifically to the boxA antiterminator sequence of the ribosomal RNA (rrn) operons.</text>
</comment>
<comment type="similarity">
    <text evidence="1 6">Belongs to the NusB family.</text>
</comment>
<evidence type="ECO:0000256" key="1">
    <source>
        <dbReference type="ARBA" id="ARBA00005952"/>
    </source>
</evidence>
<keyword evidence="3 6" id="KW-0694">RNA-binding</keyword>
<dbReference type="GO" id="GO:0006353">
    <property type="term" value="P:DNA-templated transcription termination"/>
    <property type="evidence" value="ECO:0007669"/>
    <property type="project" value="UniProtKB-UniRule"/>
</dbReference>
<dbReference type="STRING" id="1208921.ST1E_0572"/>
<dbReference type="GO" id="GO:0031564">
    <property type="term" value="P:transcription antitermination"/>
    <property type="evidence" value="ECO:0007669"/>
    <property type="project" value="UniProtKB-KW"/>
</dbReference>
<gene>
    <name evidence="6" type="primary">nusB</name>
    <name evidence="8" type="ORF">ST1E_0572</name>
</gene>
<dbReference type="InterPro" id="IPR006027">
    <property type="entry name" value="NusB_RsmB_TIM44"/>
</dbReference>
<organism evidence="8 9">
    <name type="scientific">Candidatus Kinetoplastidibacterium galati TCC219</name>
    <dbReference type="NCBI Taxonomy" id="1208921"/>
    <lineage>
        <taxon>Bacteria</taxon>
        <taxon>Pseudomonadati</taxon>
        <taxon>Pseudomonadota</taxon>
        <taxon>Betaproteobacteria</taxon>
        <taxon>Candidatus Kinetoplastidibacterium</taxon>
    </lineage>
</organism>
<evidence type="ECO:0000259" key="7">
    <source>
        <dbReference type="Pfam" id="PF01029"/>
    </source>
</evidence>
<dbReference type="PATRIC" id="fig|1208921.3.peg.260"/>
<dbReference type="Proteomes" id="UP000011658">
    <property type="component" value="Chromosome"/>
</dbReference>
<dbReference type="NCBIfam" id="TIGR01951">
    <property type="entry name" value="nusB"/>
    <property type="match status" value="1"/>
</dbReference>
<dbReference type="AlphaFoldDB" id="M1LY29"/>
<accession>M1LY29</accession>
<dbReference type="OrthoDB" id="9789556at2"/>
<dbReference type="eggNOG" id="COG0781">
    <property type="taxonomic scope" value="Bacteria"/>
</dbReference>
<keyword evidence="9" id="KW-1185">Reference proteome</keyword>
<dbReference type="PANTHER" id="PTHR11078">
    <property type="entry name" value="N UTILIZATION SUBSTANCE PROTEIN B-RELATED"/>
    <property type="match status" value="1"/>
</dbReference>